<evidence type="ECO:0000256" key="5">
    <source>
        <dbReference type="ARBA" id="ARBA00023004"/>
    </source>
</evidence>
<keyword evidence="2 6" id="KW-0349">Heme</keyword>
<dbReference type="CDD" id="cd01040">
    <property type="entry name" value="Mb-like"/>
    <property type="match status" value="1"/>
</dbReference>
<reference evidence="8" key="2">
    <citation type="journal article" date="2021" name="Genome Biol. Evol.">
        <title>Developing a high-quality reference genome for a parasitic bivalve with doubly uniparental inheritance (Bivalvia: Unionida).</title>
        <authorList>
            <person name="Smith C.H."/>
        </authorList>
    </citation>
    <scope>NUCLEOTIDE SEQUENCE</scope>
    <source>
        <strain evidence="8">CHS0354</strain>
        <tissue evidence="8">Mantle</tissue>
    </source>
</reference>
<evidence type="ECO:0000256" key="6">
    <source>
        <dbReference type="RuleBase" id="RU000356"/>
    </source>
</evidence>
<evidence type="ECO:0000256" key="1">
    <source>
        <dbReference type="ARBA" id="ARBA00022448"/>
    </source>
</evidence>
<sequence length="199" mass="22648">MGCAGSVVLAANVGGLKPLEKLHSGGKYSFDEKQKRIIIKTWKCLSCDISGNGAKVFLRIFQLNPHVKQLFPCRHVEGVALLQDPDFKGHAARFMQAVGAVIDNIDDMEGALRDLLLGLGKQHIHFTGFKSDYFNVFQEAVVYVWQQELREKFTEYCRSAWVIIFEFIMEHLKEGYHLASVEVNDKKEGYIFMTKVTMQ</sequence>
<keyword evidence="1 6" id="KW-0813">Transport</keyword>
<keyword evidence="9" id="KW-1185">Reference proteome</keyword>
<keyword evidence="5" id="KW-0408">Iron</keyword>
<comment type="similarity">
    <text evidence="6">Belongs to the globin family.</text>
</comment>
<proteinExistence type="inferred from homology"/>
<dbReference type="InterPro" id="IPR009050">
    <property type="entry name" value="Globin-like_sf"/>
</dbReference>
<reference evidence="8" key="1">
    <citation type="journal article" date="2021" name="Genome Biol. Evol.">
        <title>A High-Quality Reference Genome for a Parasitic Bivalve with Doubly Uniparental Inheritance (Bivalvia: Unionida).</title>
        <authorList>
            <person name="Smith C.H."/>
        </authorList>
    </citation>
    <scope>NUCLEOTIDE SEQUENCE</scope>
    <source>
        <strain evidence="8">CHS0354</strain>
    </source>
</reference>
<gene>
    <name evidence="8" type="ORF">CHS0354_025908</name>
</gene>
<dbReference type="InterPro" id="IPR050532">
    <property type="entry name" value="Globin-like_OT"/>
</dbReference>
<organism evidence="8 9">
    <name type="scientific">Potamilus streckersoni</name>
    <dbReference type="NCBI Taxonomy" id="2493646"/>
    <lineage>
        <taxon>Eukaryota</taxon>
        <taxon>Metazoa</taxon>
        <taxon>Spiralia</taxon>
        <taxon>Lophotrochozoa</taxon>
        <taxon>Mollusca</taxon>
        <taxon>Bivalvia</taxon>
        <taxon>Autobranchia</taxon>
        <taxon>Heteroconchia</taxon>
        <taxon>Palaeoheterodonta</taxon>
        <taxon>Unionida</taxon>
        <taxon>Unionoidea</taxon>
        <taxon>Unionidae</taxon>
        <taxon>Ambleminae</taxon>
        <taxon>Lampsilini</taxon>
        <taxon>Potamilus</taxon>
    </lineage>
</organism>
<dbReference type="GO" id="GO:0020037">
    <property type="term" value="F:heme binding"/>
    <property type="evidence" value="ECO:0007669"/>
    <property type="project" value="InterPro"/>
</dbReference>
<dbReference type="GO" id="GO:0019825">
    <property type="term" value="F:oxygen binding"/>
    <property type="evidence" value="ECO:0007669"/>
    <property type="project" value="InterPro"/>
</dbReference>
<evidence type="ECO:0000256" key="2">
    <source>
        <dbReference type="ARBA" id="ARBA00022617"/>
    </source>
</evidence>
<dbReference type="GO" id="GO:0046872">
    <property type="term" value="F:metal ion binding"/>
    <property type="evidence" value="ECO:0007669"/>
    <property type="project" value="UniProtKB-KW"/>
</dbReference>
<comment type="caution">
    <text evidence="8">The sequence shown here is derived from an EMBL/GenBank/DDBJ whole genome shotgun (WGS) entry which is preliminary data.</text>
</comment>
<dbReference type="PANTHER" id="PTHR46458">
    <property type="entry name" value="BLR2807 PROTEIN"/>
    <property type="match status" value="1"/>
</dbReference>
<dbReference type="EMBL" id="JAEAOA010001549">
    <property type="protein sequence ID" value="KAK3603304.1"/>
    <property type="molecule type" value="Genomic_DNA"/>
</dbReference>
<evidence type="ECO:0000256" key="4">
    <source>
        <dbReference type="ARBA" id="ARBA00022723"/>
    </source>
</evidence>
<dbReference type="AlphaFoldDB" id="A0AAE0T4P2"/>
<dbReference type="GO" id="GO:0005344">
    <property type="term" value="F:oxygen carrier activity"/>
    <property type="evidence" value="ECO:0007669"/>
    <property type="project" value="UniProtKB-KW"/>
</dbReference>
<protein>
    <recommendedName>
        <fullName evidence="7">Globin domain-containing protein</fullName>
    </recommendedName>
</protein>
<dbReference type="Pfam" id="PF00042">
    <property type="entry name" value="Globin"/>
    <property type="match status" value="1"/>
</dbReference>
<dbReference type="PROSITE" id="PS01033">
    <property type="entry name" value="GLOBIN"/>
    <property type="match status" value="1"/>
</dbReference>
<evidence type="ECO:0000313" key="9">
    <source>
        <dbReference type="Proteomes" id="UP001195483"/>
    </source>
</evidence>
<keyword evidence="4" id="KW-0479">Metal-binding</keyword>
<dbReference type="InterPro" id="IPR000971">
    <property type="entry name" value="Globin"/>
</dbReference>
<evidence type="ECO:0000313" key="8">
    <source>
        <dbReference type="EMBL" id="KAK3603304.1"/>
    </source>
</evidence>
<accession>A0AAE0T4P2</accession>
<dbReference type="Gene3D" id="1.10.490.10">
    <property type="entry name" value="Globins"/>
    <property type="match status" value="1"/>
</dbReference>
<dbReference type="InterPro" id="IPR012292">
    <property type="entry name" value="Globin/Proto"/>
</dbReference>
<evidence type="ECO:0000259" key="7">
    <source>
        <dbReference type="PROSITE" id="PS01033"/>
    </source>
</evidence>
<dbReference type="PANTHER" id="PTHR46458:SF1">
    <property type="entry name" value="GEO09476P1"/>
    <property type="match status" value="1"/>
</dbReference>
<dbReference type="SUPFAM" id="SSF46458">
    <property type="entry name" value="Globin-like"/>
    <property type="match status" value="1"/>
</dbReference>
<keyword evidence="3 6" id="KW-0561">Oxygen transport</keyword>
<feature type="domain" description="Globin" evidence="7">
    <location>
        <begin position="29"/>
        <end position="177"/>
    </location>
</feature>
<dbReference type="InterPro" id="IPR044399">
    <property type="entry name" value="Mb-like_M"/>
</dbReference>
<name>A0AAE0T4P2_9BIVA</name>
<reference evidence="8" key="3">
    <citation type="submission" date="2023-05" db="EMBL/GenBank/DDBJ databases">
        <authorList>
            <person name="Smith C.H."/>
        </authorList>
    </citation>
    <scope>NUCLEOTIDE SEQUENCE</scope>
    <source>
        <strain evidence="8">CHS0354</strain>
        <tissue evidence="8">Mantle</tissue>
    </source>
</reference>
<evidence type="ECO:0000256" key="3">
    <source>
        <dbReference type="ARBA" id="ARBA00022621"/>
    </source>
</evidence>
<dbReference type="Proteomes" id="UP001195483">
    <property type="component" value="Unassembled WGS sequence"/>
</dbReference>